<organism evidence="3 4">
    <name type="scientific">Candidatus Nealsonbacteria bacterium RIFOXYC1_FULL_40_7</name>
    <dbReference type="NCBI Taxonomy" id="1801678"/>
    <lineage>
        <taxon>Bacteria</taxon>
        <taxon>Candidatus Nealsoniibacteriota</taxon>
    </lineage>
</organism>
<dbReference type="AlphaFoldDB" id="A0A1G2ELU5"/>
<dbReference type="InterPro" id="IPR051325">
    <property type="entry name" value="Nudix_hydrolase_domain"/>
</dbReference>
<feature type="domain" description="Nudix hydrolase" evidence="2">
    <location>
        <begin position="2"/>
        <end position="143"/>
    </location>
</feature>
<evidence type="ECO:0000313" key="3">
    <source>
        <dbReference type="EMBL" id="OGZ26784.1"/>
    </source>
</evidence>
<protein>
    <recommendedName>
        <fullName evidence="2">Nudix hydrolase domain-containing protein</fullName>
    </recommendedName>
</protein>
<reference evidence="3 4" key="1">
    <citation type="journal article" date="2016" name="Nat. Commun.">
        <title>Thousands of microbial genomes shed light on interconnected biogeochemical processes in an aquifer system.</title>
        <authorList>
            <person name="Anantharaman K."/>
            <person name="Brown C.T."/>
            <person name="Hug L.A."/>
            <person name="Sharon I."/>
            <person name="Castelle C.J."/>
            <person name="Probst A.J."/>
            <person name="Thomas B.C."/>
            <person name="Singh A."/>
            <person name="Wilkins M.J."/>
            <person name="Karaoz U."/>
            <person name="Brodie E.L."/>
            <person name="Williams K.H."/>
            <person name="Hubbard S.S."/>
            <person name="Banfield J.F."/>
        </authorList>
    </citation>
    <scope>NUCLEOTIDE SEQUENCE [LARGE SCALE GENOMIC DNA]</scope>
</reference>
<dbReference type="InterPro" id="IPR000086">
    <property type="entry name" value="NUDIX_hydrolase_dom"/>
</dbReference>
<dbReference type="SUPFAM" id="SSF55811">
    <property type="entry name" value="Nudix"/>
    <property type="match status" value="1"/>
</dbReference>
<dbReference type="Gene3D" id="3.90.79.10">
    <property type="entry name" value="Nucleoside Triphosphate Pyrophosphohydrolase"/>
    <property type="match status" value="1"/>
</dbReference>
<dbReference type="GO" id="GO:0006754">
    <property type="term" value="P:ATP biosynthetic process"/>
    <property type="evidence" value="ECO:0007669"/>
    <property type="project" value="TreeGrafter"/>
</dbReference>
<evidence type="ECO:0000259" key="2">
    <source>
        <dbReference type="PROSITE" id="PS51462"/>
    </source>
</evidence>
<dbReference type="PROSITE" id="PS51462">
    <property type="entry name" value="NUDIX"/>
    <property type="match status" value="1"/>
</dbReference>
<dbReference type="PANTHER" id="PTHR21340">
    <property type="entry name" value="DIADENOSINE 5,5-P1,P4-TETRAPHOSPHATE PYROPHOSPHOHYDROLASE MUTT"/>
    <property type="match status" value="1"/>
</dbReference>
<evidence type="ECO:0000313" key="4">
    <source>
        <dbReference type="Proteomes" id="UP000176326"/>
    </source>
</evidence>
<proteinExistence type="predicted"/>
<dbReference type="PANTHER" id="PTHR21340:SF0">
    <property type="entry name" value="BIS(5'-NUCLEOSYL)-TETRAPHOSPHATASE [ASYMMETRICAL]"/>
    <property type="match status" value="1"/>
</dbReference>
<comment type="caution">
    <text evidence="3">The sequence shown here is derived from an EMBL/GenBank/DDBJ whole genome shotgun (WGS) entry which is preliminary data.</text>
</comment>
<evidence type="ECO:0000256" key="1">
    <source>
        <dbReference type="ARBA" id="ARBA00022801"/>
    </source>
</evidence>
<dbReference type="GO" id="GO:0006167">
    <property type="term" value="P:AMP biosynthetic process"/>
    <property type="evidence" value="ECO:0007669"/>
    <property type="project" value="TreeGrafter"/>
</dbReference>
<sequence>MAYRYFSAGYLVRNGKVFLIHHRKFDKWTPPGGHIEENETPDQALTREWKEELSLDIDILPAYQSAFSGDANATPVPMPFHIDLEREGFESPHIGYFFYVKLRDESQKINILEREMFGTGWFSKSELPGLKTFDQVKSLARFAIENYPGPTGSIKE</sequence>
<gene>
    <name evidence="3" type="ORF">A2427_00605</name>
</gene>
<dbReference type="InterPro" id="IPR015797">
    <property type="entry name" value="NUDIX_hydrolase-like_dom_sf"/>
</dbReference>
<accession>A0A1G2ELU5</accession>
<dbReference type="GO" id="GO:0004081">
    <property type="term" value="F:bis(5'-nucleosyl)-tetraphosphatase (asymmetrical) activity"/>
    <property type="evidence" value="ECO:0007669"/>
    <property type="project" value="TreeGrafter"/>
</dbReference>
<dbReference type="Pfam" id="PF00293">
    <property type="entry name" value="NUDIX"/>
    <property type="match status" value="1"/>
</dbReference>
<dbReference type="Proteomes" id="UP000176326">
    <property type="component" value="Unassembled WGS sequence"/>
</dbReference>
<name>A0A1G2ELU5_9BACT</name>
<dbReference type="EMBL" id="MHMN01000056">
    <property type="protein sequence ID" value="OGZ26784.1"/>
    <property type="molecule type" value="Genomic_DNA"/>
</dbReference>
<keyword evidence="1" id="KW-0378">Hydrolase</keyword>